<dbReference type="RefSeq" id="WP_038564921.1">
    <property type="nucleotide sequence ID" value="NZ_CP008876.1"/>
</dbReference>
<dbReference type="HOGENOM" id="CLU_067338_1_0_9"/>
<protein>
    <recommendedName>
        <fullName evidence="3">Sporulation protein</fullName>
    </recommendedName>
</protein>
<proteinExistence type="predicted"/>
<dbReference type="KEGG" id="tap:GZ22_17300"/>
<dbReference type="NCBIfam" id="TIGR02832">
    <property type="entry name" value="spo_yunB"/>
    <property type="match status" value="1"/>
</dbReference>
<dbReference type="Pfam" id="PF09560">
    <property type="entry name" value="Spore_YunB"/>
    <property type="match status" value="1"/>
</dbReference>
<gene>
    <name evidence="1" type="ORF">GZ22_17300</name>
</gene>
<evidence type="ECO:0008006" key="3">
    <source>
        <dbReference type="Google" id="ProtNLM"/>
    </source>
</evidence>
<reference evidence="1 2" key="1">
    <citation type="submission" date="2014-07" db="EMBL/GenBank/DDBJ databases">
        <title>Complete genome sequence of a moderately halophilic bacterium Terribacillus aidingensis MP602, isolated from Cryptomeria fortunei in Tianmu mountain in China.</title>
        <authorList>
            <person name="Wang Y."/>
            <person name="Lu P."/>
            <person name="Zhang L."/>
        </authorList>
    </citation>
    <scope>NUCLEOTIDE SEQUENCE [LARGE SCALE GENOMIC DNA]</scope>
    <source>
        <strain evidence="1 2">MP602</strain>
    </source>
</reference>
<dbReference type="GeneID" id="34220562"/>
<dbReference type="PIRSF" id="PIRSF021383">
    <property type="entry name" value="YunB"/>
    <property type="match status" value="1"/>
</dbReference>
<dbReference type="AlphaFoldDB" id="A0A075LPF8"/>
<dbReference type="OrthoDB" id="1649278at2"/>
<accession>A0A075LPF8</accession>
<sequence length="261" mass="28921">MRPWQRRASKASPSFRHVLLMSLLLFLLFTSLSLWLVNRGLEPTLMAIAETKTEQFAKQAINQAVQAEKEADLDLNAFVQVEKDTNGNVTHASWDAATVNEVLRKVTFRVQNYLRLMEDGQMPAVSEEQLAEEAAADVIQEKLEEDPTLVDIPLGQASNNALLANLGPRIPVKFEMIGYVESGVDVKVEEYGINNAMFVFMVEIKANVRIIIPFSTKTTTVTQDVLLGSTVIQGQVPEFYNNGGESGSSPSFSIPMQKEGE</sequence>
<dbReference type="Proteomes" id="UP000027980">
    <property type="component" value="Chromosome"/>
</dbReference>
<dbReference type="EMBL" id="CP008876">
    <property type="protein sequence ID" value="AIF68214.1"/>
    <property type="molecule type" value="Genomic_DNA"/>
</dbReference>
<evidence type="ECO:0000313" key="1">
    <source>
        <dbReference type="EMBL" id="AIF68214.1"/>
    </source>
</evidence>
<evidence type="ECO:0000313" key="2">
    <source>
        <dbReference type="Proteomes" id="UP000027980"/>
    </source>
</evidence>
<organism evidence="1 2">
    <name type="scientific">Terribacillus saccharophilus</name>
    <dbReference type="NCBI Taxonomy" id="361277"/>
    <lineage>
        <taxon>Bacteria</taxon>
        <taxon>Bacillati</taxon>
        <taxon>Bacillota</taxon>
        <taxon>Bacilli</taxon>
        <taxon>Bacillales</taxon>
        <taxon>Bacillaceae</taxon>
        <taxon>Terribacillus</taxon>
    </lineage>
</organism>
<name>A0A075LPF8_9BACI</name>
<dbReference type="InterPro" id="IPR014197">
    <property type="entry name" value="Sporulation_prot_YunB"/>
</dbReference>